<dbReference type="EMBL" id="MKQR01000028">
    <property type="protein sequence ID" value="OLR89889.1"/>
    <property type="molecule type" value="Genomic_DNA"/>
</dbReference>
<keyword evidence="7" id="KW-1185">Reference proteome</keyword>
<dbReference type="SUPFAM" id="SSF56281">
    <property type="entry name" value="Metallo-hydrolase/oxidoreductase"/>
    <property type="match status" value="1"/>
</dbReference>
<keyword evidence="4" id="KW-0862">Zinc</keyword>
<comment type="caution">
    <text evidence="6">The sequence shown here is derived from an EMBL/GenBank/DDBJ whole genome shotgun (WGS) entry which is preliminary data.</text>
</comment>
<dbReference type="STRING" id="1193682.BJP25_02480"/>
<evidence type="ECO:0000256" key="3">
    <source>
        <dbReference type="ARBA" id="ARBA00022801"/>
    </source>
</evidence>
<gene>
    <name evidence="6" type="ORF">BJP25_02480</name>
</gene>
<accession>A0A1Q9LD01</accession>
<dbReference type="InterPro" id="IPR036866">
    <property type="entry name" value="RibonucZ/Hydroxyglut_hydro"/>
</dbReference>
<dbReference type="SMART" id="SM00849">
    <property type="entry name" value="Lactamase_B"/>
    <property type="match status" value="1"/>
</dbReference>
<dbReference type="GO" id="GO:0016787">
    <property type="term" value="F:hydrolase activity"/>
    <property type="evidence" value="ECO:0007669"/>
    <property type="project" value="UniProtKB-KW"/>
</dbReference>
<dbReference type="Gene3D" id="3.60.15.10">
    <property type="entry name" value="Ribonuclease Z/Hydroxyacylglutathione hydrolase-like"/>
    <property type="match status" value="1"/>
</dbReference>
<evidence type="ECO:0000256" key="2">
    <source>
        <dbReference type="ARBA" id="ARBA00022723"/>
    </source>
</evidence>
<feature type="domain" description="Metallo-beta-lactamase" evidence="5">
    <location>
        <begin position="32"/>
        <end position="254"/>
    </location>
</feature>
<dbReference type="PANTHER" id="PTHR42978">
    <property type="entry name" value="QUORUM-QUENCHING LACTONASE YTNP-RELATED-RELATED"/>
    <property type="match status" value="1"/>
</dbReference>
<organism evidence="6 7">
    <name type="scientific">Actinokineospora bangkokensis</name>
    <dbReference type="NCBI Taxonomy" id="1193682"/>
    <lineage>
        <taxon>Bacteria</taxon>
        <taxon>Bacillati</taxon>
        <taxon>Actinomycetota</taxon>
        <taxon>Actinomycetes</taxon>
        <taxon>Pseudonocardiales</taxon>
        <taxon>Pseudonocardiaceae</taxon>
        <taxon>Actinokineospora</taxon>
    </lineage>
</organism>
<dbReference type="Pfam" id="PF00753">
    <property type="entry name" value="Lactamase_B"/>
    <property type="match status" value="1"/>
</dbReference>
<name>A0A1Q9LD01_9PSEU</name>
<dbReference type="GO" id="GO:0046872">
    <property type="term" value="F:metal ion binding"/>
    <property type="evidence" value="ECO:0007669"/>
    <property type="project" value="UniProtKB-KW"/>
</dbReference>
<dbReference type="InterPro" id="IPR051013">
    <property type="entry name" value="MBL_superfamily_lactonases"/>
</dbReference>
<evidence type="ECO:0000313" key="6">
    <source>
        <dbReference type="EMBL" id="OLR89889.1"/>
    </source>
</evidence>
<evidence type="ECO:0000256" key="1">
    <source>
        <dbReference type="ARBA" id="ARBA00007749"/>
    </source>
</evidence>
<dbReference type="Proteomes" id="UP000186040">
    <property type="component" value="Unassembled WGS sequence"/>
</dbReference>
<keyword evidence="2" id="KW-0479">Metal-binding</keyword>
<dbReference type="CDD" id="cd07742">
    <property type="entry name" value="metallo-hydrolase-like_MBL-fold"/>
    <property type="match status" value="1"/>
</dbReference>
<reference evidence="6 7" key="1">
    <citation type="submission" date="2016-10" db="EMBL/GenBank/DDBJ databases">
        <title>The Draft Genome Sequence of Actinokineospora bangkokensis 44EHWT reveals the biosynthetic pathway of antifungal compounds Thailandins with unusual extender unit butylmalonyl-CoA.</title>
        <authorList>
            <person name="Greule A."/>
            <person name="Intra B."/>
            <person name="Flemming S."/>
            <person name="Rommel M.G."/>
            <person name="Panbangred W."/>
            <person name="Bechthold A."/>
        </authorList>
    </citation>
    <scope>NUCLEOTIDE SEQUENCE [LARGE SCALE GENOMIC DNA]</scope>
    <source>
        <strain evidence="6 7">44EHW</strain>
    </source>
</reference>
<protein>
    <submittedName>
        <fullName evidence="6">MBL fold metallo-hydrolase</fullName>
    </submittedName>
</protein>
<keyword evidence="3 6" id="KW-0378">Hydrolase</keyword>
<sequence length="274" mass="30002">MRVHHLDCGPMRPLGGSLVDGRPGLLRTARMCCHVLLVESPDGLVLVDSGLGRGDLANPPGTMPRPFWWLVNPRRDPAAAAVEQVAALGFDPRDVRHVLLTHLDLDHAGGLVDFPWATVHVHGPELRAATNPATAGEKQRYVAAQWAHQPKWAVHEDTPGERWFGLDAVKALPGLSEDFLLVPLPGHTRGHVGVAVKGDDGWLLHAGDAYFHRAQLDQKPSTTPVLRVFEGAVQTLAKERKANQQRLRDLVRQHGSEVAVFSAHDDTELSRFTS</sequence>
<dbReference type="RefSeq" id="WP_075978096.1">
    <property type="nucleotide sequence ID" value="NZ_MKQR01000028.1"/>
</dbReference>
<evidence type="ECO:0000259" key="5">
    <source>
        <dbReference type="SMART" id="SM00849"/>
    </source>
</evidence>
<proteinExistence type="inferred from homology"/>
<dbReference type="OrthoDB" id="3196337at2"/>
<evidence type="ECO:0000313" key="7">
    <source>
        <dbReference type="Proteomes" id="UP000186040"/>
    </source>
</evidence>
<comment type="similarity">
    <text evidence="1">Belongs to the metallo-beta-lactamase superfamily.</text>
</comment>
<evidence type="ECO:0000256" key="4">
    <source>
        <dbReference type="ARBA" id="ARBA00022833"/>
    </source>
</evidence>
<dbReference type="AlphaFoldDB" id="A0A1Q9LD01"/>
<dbReference type="PANTHER" id="PTHR42978:SF3">
    <property type="entry name" value="BLR3078 PROTEIN"/>
    <property type="match status" value="1"/>
</dbReference>
<dbReference type="InterPro" id="IPR001279">
    <property type="entry name" value="Metallo-B-lactamas"/>
</dbReference>